<keyword evidence="9" id="KW-1185">Reference proteome</keyword>
<dbReference type="Proteomes" id="UP000752696">
    <property type="component" value="Unassembled WGS sequence"/>
</dbReference>
<keyword evidence="5" id="KW-0460">Magnesium</keyword>
<feature type="domain" description="Poly(A) RNA polymerase mitochondrial-like central palm" evidence="7">
    <location>
        <begin position="189"/>
        <end position="344"/>
    </location>
</feature>
<comment type="cofactor">
    <cofactor evidence="1">
        <name>Mn(2+)</name>
        <dbReference type="ChEBI" id="CHEBI:29035"/>
    </cofactor>
</comment>
<name>A0A6V7H1R9_9HYME</name>
<dbReference type="SUPFAM" id="SSF81631">
    <property type="entry name" value="PAP/OAS1 substrate-binding domain"/>
    <property type="match status" value="1"/>
</dbReference>
<evidence type="ECO:0000256" key="3">
    <source>
        <dbReference type="ARBA" id="ARBA00022679"/>
    </source>
</evidence>
<dbReference type="Gene3D" id="3.30.460.10">
    <property type="entry name" value="Beta Polymerase, domain 2"/>
    <property type="match status" value="1"/>
</dbReference>
<evidence type="ECO:0000256" key="1">
    <source>
        <dbReference type="ARBA" id="ARBA00001936"/>
    </source>
</evidence>
<dbReference type="Pfam" id="PF22600">
    <property type="entry name" value="MTPAP-like_central"/>
    <property type="match status" value="1"/>
</dbReference>
<comment type="caution">
    <text evidence="8">The sequence shown here is derived from an EMBL/GenBank/DDBJ whole genome shotgun (WGS) entry which is preliminary data.</text>
</comment>
<dbReference type="GO" id="GO:0046872">
    <property type="term" value="F:metal ion binding"/>
    <property type="evidence" value="ECO:0007669"/>
    <property type="project" value="UniProtKB-KW"/>
</dbReference>
<evidence type="ECO:0000256" key="4">
    <source>
        <dbReference type="ARBA" id="ARBA00022723"/>
    </source>
</evidence>
<evidence type="ECO:0000313" key="8">
    <source>
        <dbReference type="EMBL" id="CAD1473000.1"/>
    </source>
</evidence>
<protein>
    <recommendedName>
        <fullName evidence="10">PAP-associated domain-containing protein</fullName>
    </recommendedName>
</protein>
<feature type="domain" description="PAP-associated" evidence="6">
    <location>
        <begin position="427"/>
        <end position="464"/>
    </location>
</feature>
<dbReference type="CDD" id="cd05402">
    <property type="entry name" value="NT_PAP_TUTase"/>
    <property type="match status" value="1"/>
</dbReference>
<dbReference type="SUPFAM" id="SSF81301">
    <property type="entry name" value="Nucleotidyltransferase"/>
    <property type="match status" value="1"/>
</dbReference>
<organism evidence="8 9">
    <name type="scientific">Heterotrigona itama</name>
    <dbReference type="NCBI Taxonomy" id="395501"/>
    <lineage>
        <taxon>Eukaryota</taxon>
        <taxon>Metazoa</taxon>
        <taxon>Ecdysozoa</taxon>
        <taxon>Arthropoda</taxon>
        <taxon>Hexapoda</taxon>
        <taxon>Insecta</taxon>
        <taxon>Pterygota</taxon>
        <taxon>Neoptera</taxon>
        <taxon>Endopterygota</taxon>
        <taxon>Hymenoptera</taxon>
        <taxon>Apocrita</taxon>
        <taxon>Aculeata</taxon>
        <taxon>Apoidea</taxon>
        <taxon>Anthophila</taxon>
        <taxon>Apidae</taxon>
        <taxon>Heterotrigona</taxon>
    </lineage>
</organism>
<comment type="cofactor">
    <cofactor evidence="2">
        <name>Mg(2+)</name>
        <dbReference type="ChEBI" id="CHEBI:18420"/>
    </cofactor>
</comment>
<evidence type="ECO:0000256" key="5">
    <source>
        <dbReference type="ARBA" id="ARBA00022842"/>
    </source>
</evidence>
<dbReference type="Gene3D" id="1.10.1410.10">
    <property type="match status" value="1"/>
</dbReference>
<dbReference type="OrthoDB" id="434989at2759"/>
<evidence type="ECO:0000313" key="9">
    <source>
        <dbReference type="Proteomes" id="UP000752696"/>
    </source>
</evidence>
<sequence>MALVRRVSNSFGFVLNTFHCKCIVNIKRLKRESDIMRYSNLAGAEILLNNKLKDYKTFAQMIKFRQSEAKKSIIIKISEFSHIEQLKKFCEYHAKIVNIFPYNTMNNNKFVLVECSSDKDIEALRKIAICKADPECAHSVTPLFLYKPQHKLYTKQNTLNKDSYEYHSNFETPSLDKISQSLKKIQSVSNQMIFLYDTLRITELNIRLRFYTATQISYYLSKLFINLSVMPFGSSVNGFGQIGCDLDLLCKTNISSNDKPGFKHFLFMTRTVPLTDRNEQKQFLDVIGTIIKTCIPGITDVKKILEAQVPIIKLCNLNTNMQCDLSSTNMTALHMSELLYLYGQLDWRVKPLVFTIRKWARSMNLTKENPGQWITNFSLTLLILFYLQTKNVLPSLTSIKIFINDNGLDNFNWFLKWKNSVSNNDESLSKLLHEFFEYYSFFDFKTQGICLRDGIIKLKKDMSPLYIFNPLNPSLNVSKNVTTSELMRLIGHFQRAFQIMLNSTEQDTIVKLINRDSNSAINNEFNDKNKSKFISEKFIPNVTDT</sequence>
<keyword evidence="3" id="KW-0808">Transferase</keyword>
<dbReference type="PANTHER" id="PTHR12271:SF133">
    <property type="entry name" value="POLY(A) RNA POLYMERASE, MITOCHONDRIAL"/>
    <property type="match status" value="1"/>
</dbReference>
<gene>
    <name evidence="8" type="ORF">MHI_LOCUS348415</name>
</gene>
<evidence type="ECO:0008006" key="10">
    <source>
        <dbReference type="Google" id="ProtNLM"/>
    </source>
</evidence>
<dbReference type="GO" id="GO:0031123">
    <property type="term" value="P:RNA 3'-end processing"/>
    <property type="evidence" value="ECO:0007669"/>
    <property type="project" value="TreeGrafter"/>
</dbReference>
<dbReference type="EMBL" id="CAJDYZ010006024">
    <property type="protein sequence ID" value="CAD1473000.1"/>
    <property type="molecule type" value="Genomic_DNA"/>
</dbReference>
<evidence type="ECO:0000259" key="7">
    <source>
        <dbReference type="Pfam" id="PF22600"/>
    </source>
</evidence>
<evidence type="ECO:0000256" key="2">
    <source>
        <dbReference type="ARBA" id="ARBA00001946"/>
    </source>
</evidence>
<keyword evidence="4" id="KW-0479">Metal-binding</keyword>
<reference evidence="8" key="1">
    <citation type="submission" date="2020-07" db="EMBL/GenBank/DDBJ databases">
        <authorList>
            <person name="Nazaruddin N."/>
        </authorList>
    </citation>
    <scope>NUCLEOTIDE SEQUENCE</scope>
</reference>
<dbReference type="GO" id="GO:1990817">
    <property type="term" value="F:poly(A) RNA polymerase activity"/>
    <property type="evidence" value="ECO:0007669"/>
    <property type="project" value="UniProtKB-ARBA"/>
</dbReference>
<evidence type="ECO:0000259" key="6">
    <source>
        <dbReference type="Pfam" id="PF03828"/>
    </source>
</evidence>
<dbReference type="InterPro" id="IPR043519">
    <property type="entry name" value="NT_sf"/>
</dbReference>
<proteinExistence type="predicted"/>
<dbReference type="InterPro" id="IPR002058">
    <property type="entry name" value="PAP_assoc"/>
</dbReference>
<accession>A0A6V7H1R9</accession>
<dbReference type="PANTHER" id="PTHR12271">
    <property type="entry name" value="POLY A POLYMERASE CID PAP -RELATED"/>
    <property type="match status" value="1"/>
</dbReference>
<dbReference type="InterPro" id="IPR054708">
    <property type="entry name" value="MTPAP-like_central"/>
</dbReference>
<dbReference type="AlphaFoldDB" id="A0A6V7H1R9"/>
<dbReference type="Pfam" id="PF03828">
    <property type="entry name" value="PAP_assoc"/>
    <property type="match status" value="1"/>
</dbReference>
<feature type="non-terminal residue" evidence="8">
    <location>
        <position position="545"/>
    </location>
</feature>